<gene>
    <name evidence="2" type="ORF">HA72_2041</name>
    <name evidence="3" type="ORF">MsedA_2091</name>
    <name evidence="4" type="ORF">MsedB_2093</name>
    <name evidence="5" type="ORF">MsedC_2091</name>
    <name evidence="6" type="ORF">MsedD_2092</name>
    <name evidence="7" type="ORF">MsedE_2093</name>
</gene>
<evidence type="ECO:0000313" key="10">
    <source>
        <dbReference type="Proteomes" id="UP000061362"/>
    </source>
</evidence>
<feature type="transmembrane region" description="Helical" evidence="1">
    <location>
        <begin position="50"/>
        <end position="71"/>
    </location>
</feature>
<reference evidence="10 11" key="2">
    <citation type="journal article" date="2015" name="Genome Announc.">
        <title>Complete Genome Sequences of Evolved Arsenate-Resistant Metallosphaera sedula Strains.</title>
        <authorList>
            <person name="Ai C."/>
            <person name="McCarthy S."/>
            <person name="Schackwitz W."/>
            <person name="Martin J."/>
            <person name="Lipzen A."/>
            <person name="Blum P."/>
        </authorList>
    </citation>
    <scope>NUCLEOTIDE SEQUENCE [LARGE SCALE GENOMIC DNA]</scope>
    <source>
        <strain evidence="5 11">ARS120-1</strain>
        <strain evidence="6 10">ARS120-2</strain>
        <strain evidence="3 13">ARS50-1</strain>
        <strain evidence="4 12">ARS50-2</strain>
    </source>
</reference>
<evidence type="ECO:0000313" key="9">
    <source>
        <dbReference type="Proteomes" id="UP000056255"/>
    </source>
</evidence>
<evidence type="ECO:0000313" key="2">
    <source>
        <dbReference type="EMBL" id="AIM28164.1"/>
    </source>
</evidence>
<organism evidence="2 8">
    <name type="scientific">Metallosphaera sedula</name>
    <dbReference type="NCBI Taxonomy" id="43687"/>
    <lineage>
        <taxon>Archaea</taxon>
        <taxon>Thermoproteota</taxon>
        <taxon>Thermoprotei</taxon>
        <taxon>Sulfolobales</taxon>
        <taxon>Sulfolobaceae</taxon>
        <taxon>Metallosphaera</taxon>
    </lineage>
</organism>
<dbReference type="Proteomes" id="UP000062398">
    <property type="component" value="Chromosome"/>
</dbReference>
<dbReference type="Proteomes" id="UP000068832">
    <property type="component" value="Chromosome"/>
</dbReference>
<dbReference type="Proteomes" id="UP000056255">
    <property type="component" value="Chromosome"/>
</dbReference>
<keyword evidence="1" id="KW-1133">Transmembrane helix</keyword>
<dbReference type="EMBL" id="CP012175">
    <property type="protein sequence ID" value="AKV81717.1"/>
    <property type="molecule type" value="Genomic_DNA"/>
</dbReference>
<keyword evidence="1" id="KW-0472">Membrane</keyword>
<dbReference type="EMBL" id="CP012174">
    <property type="protein sequence ID" value="AKV79472.1"/>
    <property type="molecule type" value="Genomic_DNA"/>
</dbReference>
<dbReference type="AlphaFoldDB" id="A0A088E6V7"/>
<evidence type="ECO:0000313" key="12">
    <source>
        <dbReference type="Proteomes" id="UP000062475"/>
    </source>
</evidence>
<evidence type="ECO:0000313" key="6">
    <source>
        <dbReference type="EMBL" id="AKV81717.1"/>
    </source>
</evidence>
<evidence type="ECO:0000313" key="8">
    <source>
        <dbReference type="Proteomes" id="UP000029084"/>
    </source>
</evidence>
<feature type="transmembrane region" description="Helical" evidence="1">
    <location>
        <begin position="78"/>
        <end position="98"/>
    </location>
</feature>
<dbReference type="OrthoDB" id="43317at2157"/>
<proteinExistence type="predicted"/>
<evidence type="ECO:0000313" key="7">
    <source>
        <dbReference type="EMBL" id="AKV83948.1"/>
    </source>
</evidence>
<feature type="transmembrane region" description="Helical" evidence="1">
    <location>
        <begin position="12"/>
        <end position="38"/>
    </location>
</feature>
<evidence type="ECO:0000313" key="4">
    <source>
        <dbReference type="EMBL" id="AKV77222.1"/>
    </source>
</evidence>
<dbReference type="OMA" id="WELYGVS"/>
<evidence type="ECO:0000313" key="13">
    <source>
        <dbReference type="Proteomes" id="UP000068832"/>
    </source>
</evidence>
<dbReference type="Proteomes" id="UP000061362">
    <property type="component" value="Chromosome"/>
</dbReference>
<sequence>MVNPQRTLSQILETYVTIILVIILIVGIAGVLAIPYYISPITYSQGGPTNGGYLVLGVILVGMLLAGTFLLERKQVELGAFTIIFAVVILSIIVWELYGVSSVNNIIHNI</sequence>
<dbReference type="GeneID" id="97612850"/>
<dbReference type="Proteomes" id="UP000029084">
    <property type="component" value="Chromosome"/>
</dbReference>
<dbReference type="RefSeq" id="WP_012021968.1">
    <property type="nucleotide sequence ID" value="NZ_AP019770.1"/>
</dbReference>
<evidence type="ECO:0000256" key="1">
    <source>
        <dbReference type="SAM" id="Phobius"/>
    </source>
</evidence>
<dbReference type="EMBL" id="CP012176">
    <property type="protein sequence ID" value="AKV83948.1"/>
    <property type="molecule type" value="Genomic_DNA"/>
</dbReference>
<reference evidence="2 8" key="1">
    <citation type="journal article" date="2014" name="J. Bacteriol.">
        <title>Role of an Archaeal PitA Transporter in the Copper and Arsenic Resistance of Metallosphaera sedula, an Extreme Thermoacidophile.</title>
        <authorList>
            <person name="McCarthy S."/>
            <person name="Ai C."/>
            <person name="Wheaton G."/>
            <person name="Tevatia R."/>
            <person name="Eckrich V."/>
            <person name="Kelly R."/>
            <person name="Blum P."/>
        </authorList>
    </citation>
    <scope>NUCLEOTIDE SEQUENCE [LARGE SCALE GENOMIC DNA]</scope>
    <source>
        <strain evidence="2 8">CuR1</strain>
    </source>
</reference>
<evidence type="ECO:0000313" key="5">
    <source>
        <dbReference type="EMBL" id="AKV79472.1"/>
    </source>
</evidence>
<accession>A0A088E6V7</accession>
<dbReference type="Proteomes" id="UP000062475">
    <property type="component" value="Chromosome"/>
</dbReference>
<evidence type="ECO:0000313" key="11">
    <source>
        <dbReference type="Proteomes" id="UP000062398"/>
    </source>
</evidence>
<name>A0A088E6V7_9CREN</name>
<keyword evidence="1" id="KW-0812">Transmembrane</keyword>
<evidence type="ECO:0000313" key="3">
    <source>
        <dbReference type="EMBL" id="AKV74984.1"/>
    </source>
</evidence>
<dbReference type="EMBL" id="CP012173">
    <property type="protein sequence ID" value="AKV77222.1"/>
    <property type="molecule type" value="Genomic_DNA"/>
</dbReference>
<reference evidence="7 9" key="3">
    <citation type="submission" date="2015-07" db="EMBL/GenBank/DDBJ databases">
        <title>Physiological, transcriptional responses and genome re-sequencing of acid resistant extremely thermoacidophilic Metallosphaera sedula SARC-M1.</title>
        <authorList>
            <person name="Ai C."/>
            <person name="McCarthy S."/>
            <person name="Eckrich V."/>
            <person name="Rudrappa D."/>
            <person name="Qiu G."/>
            <person name="Blum P."/>
        </authorList>
    </citation>
    <scope>NUCLEOTIDE SEQUENCE [LARGE SCALE GENOMIC DNA]</scope>
    <source>
        <strain evidence="7 9">SARC-M1</strain>
    </source>
</reference>
<dbReference type="EMBL" id="CP012172">
    <property type="protein sequence ID" value="AKV74984.1"/>
    <property type="molecule type" value="Genomic_DNA"/>
</dbReference>
<protein>
    <submittedName>
        <fullName evidence="2">Uncharacterized protein</fullName>
    </submittedName>
</protein>
<dbReference type="PATRIC" id="fig|43687.5.peg.2198"/>
<dbReference type="EMBL" id="CP008822">
    <property type="protein sequence ID" value="AIM28164.1"/>
    <property type="molecule type" value="Genomic_DNA"/>
</dbReference>